<proteinExistence type="predicted"/>
<dbReference type="SUPFAM" id="SSF54495">
    <property type="entry name" value="UBC-like"/>
    <property type="match status" value="1"/>
</dbReference>
<comment type="subcellular location">
    <subcellularLocation>
        <location evidence="2">Cytoplasm</location>
    </subcellularLocation>
    <subcellularLocation>
        <location evidence="1">Nucleus</location>
    </subcellularLocation>
</comment>
<dbReference type="PANTHER" id="PTHR15628:SF1">
    <property type="entry name" value="RWD DOMAIN-CONTAINING PROTEIN 3"/>
    <property type="match status" value="1"/>
</dbReference>
<dbReference type="Gene3D" id="3.10.110.10">
    <property type="entry name" value="Ubiquitin Conjugating Enzyme"/>
    <property type="match status" value="1"/>
</dbReference>
<dbReference type="CDD" id="cd24164">
    <property type="entry name" value="RWDD3_C"/>
    <property type="match status" value="1"/>
</dbReference>
<dbReference type="InterPro" id="IPR016135">
    <property type="entry name" value="UBQ-conjugating_enzyme/RWD"/>
</dbReference>
<evidence type="ECO:0000256" key="2">
    <source>
        <dbReference type="ARBA" id="ARBA00004496"/>
    </source>
</evidence>
<feature type="domain" description="RWD" evidence="6">
    <location>
        <begin position="9"/>
        <end position="119"/>
    </location>
</feature>
<evidence type="ECO:0000256" key="4">
    <source>
        <dbReference type="ARBA" id="ARBA00022490"/>
    </source>
</evidence>
<dbReference type="PROSITE" id="PS50908">
    <property type="entry name" value="RWD"/>
    <property type="match status" value="1"/>
</dbReference>
<evidence type="ECO:0000256" key="5">
    <source>
        <dbReference type="ARBA" id="ARBA00023242"/>
    </source>
</evidence>
<dbReference type="PANTHER" id="PTHR15628">
    <property type="entry name" value="RWD DOMAIN-CONTAINING PROTEIN 3"/>
    <property type="match status" value="1"/>
</dbReference>
<accession>A0AAV3Y672</accession>
<comment type="caution">
    <text evidence="7">The sequence shown here is derived from an EMBL/GenBank/DDBJ whole genome shotgun (WGS) entry which is preliminary data.</text>
</comment>
<evidence type="ECO:0000256" key="1">
    <source>
        <dbReference type="ARBA" id="ARBA00004123"/>
    </source>
</evidence>
<dbReference type="EMBL" id="BLXT01000492">
    <property type="protein sequence ID" value="GFN77631.1"/>
    <property type="molecule type" value="Genomic_DNA"/>
</dbReference>
<evidence type="ECO:0000313" key="7">
    <source>
        <dbReference type="EMBL" id="GFN77631.1"/>
    </source>
</evidence>
<gene>
    <name evidence="7" type="ORF">PoB_000413700</name>
</gene>
<dbReference type="InterPro" id="IPR006575">
    <property type="entry name" value="RWD_dom"/>
</dbReference>
<dbReference type="GO" id="GO:0033235">
    <property type="term" value="P:positive regulation of protein sumoylation"/>
    <property type="evidence" value="ECO:0007669"/>
    <property type="project" value="InterPro"/>
</dbReference>
<dbReference type="AlphaFoldDB" id="A0AAV3Y672"/>
<evidence type="ECO:0000259" key="6">
    <source>
        <dbReference type="PROSITE" id="PS50908"/>
    </source>
</evidence>
<keyword evidence="4" id="KW-0963">Cytoplasm</keyword>
<dbReference type="GO" id="GO:1902073">
    <property type="term" value="P:positive regulation of hypoxia-inducible factor-1alpha signaling pathway"/>
    <property type="evidence" value="ECO:0007669"/>
    <property type="project" value="InterPro"/>
</dbReference>
<dbReference type="GO" id="GO:0005737">
    <property type="term" value="C:cytoplasm"/>
    <property type="evidence" value="ECO:0007669"/>
    <property type="project" value="UniProtKB-SubCell"/>
</dbReference>
<organism evidence="7 8">
    <name type="scientific">Plakobranchus ocellatus</name>
    <dbReference type="NCBI Taxonomy" id="259542"/>
    <lineage>
        <taxon>Eukaryota</taxon>
        <taxon>Metazoa</taxon>
        <taxon>Spiralia</taxon>
        <taxon>Lophotrochozoa</taxon>
        <taxon>Mollusca</taxon>
        <taxon>Gastropoda</taxon>
        <taxon>Heterobranchia</taxon>
        <taxon>Euthyneura</taxon>
        <taxon>Panpulmonata</taxon>
        <taxon>Sacoglossa</taxon>
        <taxon>Placobranchoidea</taxon>
        <taxon>Plakobranchidae</taxon>
        <taxon>Plakobranchus</taxon>
    </lineage>
</organism>
<evidence type="ECO:0000313" key="8">
    <source>
        <dbReference type="Proteomes" id="UP000735302"/>
    </source>
</evidence>
<protein>
    <recommendedName>
        <fullName evidence="3">RWD domain-containing protein 3</fullName>
    </recommendedName>
</protein>
<name>A0AAV3Y672_9GAST</name>
<dbReference type="Proteomes" id="UP000735302">
    <property type="component" value="Unassembled WGS sequence"/>
</dbReference>
<keyword evidence="5" id="KW-0539">Nucleus</keyword>
<keyword evidence="8" id="KW-1185">Reference proteome</keyword>
<sequence>MASNEDQAFEVDALKLIYCKDGEVRDSEVASGKRILVELDFTHLGERFSANNIHGKLEFLLPHDYPQQSPPSISITCKSLCPEVIESVKNALKLRANDMLGESMLLDLICLAKELLEHEITNSLLLDSPKKSSAKEKAECDSFSQDAGRDAHTLPKEDKPCEYSYDVGIQNSPPCVNADTPQRSLGDVSEANSTNMVTSLLHLDHMRSKTSYTKLIRRWAGELSLTGRLFFCQRAIFILLQGDVKNIKEYIVRNRTTSVDVDSRGKACKERMLSVLCEASTAPNQTLREFTVVEISPQELHLFFKQHFMEDMYEEHVKPLLQGFYKSVKH</sequence>
<dbReference type="Pfam" id="PF05773">
    <property type="entry name" value="RWD"/>
    <property type="match status" value="1"/>
</dbReference>
<reference evidence="7 8" key="1">
    <citation type="journal article" date="2021" name="Elife">
        <title>Chloroplast acquisition without the gene transfer in kleptoplastic sea slugs, Plakobranchus ocellatus.</title>
        <authorList>
            <person name="Maeda T."/>
            <person name="Takahashi S."/>
            <person name="Yoshida T."/>
            <person name="Shimamura S."/>
            <person name="Takaki Y."/>
            <person name="Nagai Y."/>
            <person name="Toyoda A."/>
            <person name="Suzuki Y."/>
            <person name="Arimoto A."/>
            <person name="Ishii H."/>
            <person name="Satoh N."/>
            <person name="Nishiyama T."/>
            <person name="Hasebe M."/>
            <person name="Maruyama T."/>
            <person name="Minagawa J."/>
            <person name="Obokata J."/>
            <person name="Shigenobu S."/>
        </authorList>
    </citation>
    <scope>NUCLEOTIDE SEQUENCE [LARGE SCALE GENOMIC DNA]</scope>
</reference>
<dbReference type="InterPro" id="IPR038840">
    <property type="entry name" value="RWDD3"/>
</dbReference>
<dbReference type="SMART" id="SM00591">
    <property type="entry name" value="RWD"/>
    <property type="match status" value="1"/>
</dbReference>
<evidence type="ECO:0000256" key="3">
    <source>
        <dbReference type="ARBA" id="ARBA00015444"/>
    </source>
</evidence>
<dbReference type="GO" id="GO:0005634">
    <property type="term" value="C:nucleus"/>
    <property type="evidence" value="ECO:0007669"/>
    <property type="project" value="UniProtKB-SubCell"/>
</dbReference>